<evidence type="ECO:0000256" key="6">
    <source>
        <dbReference type="ARBA" id="ARBA00022792"/>
    </source>
</evidence>
<dbReference type="Gene3D" id="6.10.280.70">
    <property type="match status" value="1"/>
</dbReference>
<evidence type="ECO:0000256" key="5">
    <source>
        <dbReference type="ARBA" id="ARBA00022781"/>
    </source>
</evidence>
<dbReference type="InterPro" id="IPR036228">
    <property type="entry name" value="ATP_synth_F0_dsu_sf_mt"/>
</dbReference>
<evidence type="ECO:0000313" key="10">
    <source>
        <dbReference type="EMBL" id="EGR30452.1"/>
    </source>
</evidence>
<dbReference type="GO" id="GO:0015986">
    <property type="term" value="P:proton motive force-driven ATP synthesis"/>
    <property type="evidence" value="ECO:0007669"/>
    <property type="project" value="InterPro"/>
</dbReference>
<evidence type="ECO:0000256" key="7">
    <source>
        <dbReference type="ARBA" id="ARBA00023065"/>
    </source>
</evidence>
<keyword evidence="7" id="KW-0406">Ion transport</keyword>
<dbReference type="SUPFAM" id="SSF161065">
    <property type="entry name" value="ATP synthase D chain-like"/>
    <property type="match status" value="1"/>
</dbReference>
<sequence length="230" mass="26844">MSFFSVIAKNKVSNQSLRNAVTALKPSQNQEIITKWIQTLNSKASSAESRSYCAQLSSLISYYNRQHTEKIPTINWEEWKKQISTKGLVEKVKENYETLIREQYQVDQIAKQVLSQTSKPLDDIENELSFHAAIWLNAYSDYTMFLFELEEYNNPNEYLMHENYDFFKGLEAELEELTETHNYIPGSKDDVNLRGYLACQFAWGKKVISFYRHPSDDFKCAKATKNMLGR</sequence>
<dbReference type="GO" id="GO:0015078">
    <property type="term" value="F:proton transmembrane transporter activity"/>
    <property type="evidence" value="ECO:0007669"/>
    <property type="project" value="InterPro"/>
</dbReference>
<dbReference type="Pfam" id="PF05873">
    <property type="entry name" value="Mt_ATP-synt_D"/>
    <property type="match status" value="1"/>
</dbReference>
<evidence type="ECO:0000256" key="8">
    <source>
        <dbReference type="ARBA" id="ARBA00023128"/>
    </source>
</evidence>
<keyword evidence="4" id="KW-0138">CF(0)</keyword>
<evidence type="ECO:0000256" key="3">
    <source>
        <dbReference type="ARBA" id="ARBA00022448"/>
    </source>
</evidence>
<dbReference type="eggNOG" id="ENOG502SIWI">
    <property type="taxonomic scope" value="Eukaryota"/>
</dbReference>
<keyword evidence="11" id="KW-1185">Reference proteome</keyword>
<gene>
    <name evidence="10" type="ORF">IMG5_131610</name>
</gene>
<dbReference type="InParanoid" id="G0QWF1"/>
<evidence type="ECO:0000256" key="2">
    <source>
        <dbReference type="ARBA" id="ARBA00006842"/>
    </source>
</evidence>
<evidence type="ECO:0008006" key="12">
    <source>
        <dbReference type="Google" id="ProtNLM"/>
    </source>
</evidence>
<dbReference type="EMBL" id="GL983991">
    <property type="protein sequence ID" value="EGR30452.1"/>
    <property type="molecule type" value="Genomic_DNA"/>
</dbReference>
<keyword evidence="3" id="KW-0813">Transport</keyword>
<keyword evidence="9" id="KW-0472">Membrane</keyword>
<dbReference type="GO" id="GO:0005743">
    <property type="term" value="C:mitochondrial inner membrane"/>
    <property type="evidence" value="ECO:0007669"/>
    <property type="project" value="UniProtKB-SubCell"/>
</dbReference>
<dbReference type="RefSeq" id="XP_004032039.1">
    <property type="nucleotide sequence ID" value="XM_004031991.1"/>
</dbReference>
<evidence type="ECO:0000256" key="1">
    <source>
        <dbReference type="ARBA" id="ARBA00004273"/>
    </source>
</evidence>
<proteinExistence type="inferred from homology"/>
<evidence type="ECO:0000256" key="4">
    <source>
        <dbReference type="ARBA" id="ARBA00022547"/>
    </source>
</evidence>
<dbReference type="GeneID" id="14906567"/>
<keyword evidence="8" id="KW-0496">Mitochondrion</keyword>
<organism evidence="10 11">
    <name type="scientific">Ichthyophthirius multifiliis</name>
    <name type="common">White spot disease agent</name>
    <name type="synonym">Ich</name>
    <dbReference type="NCBI Taxonomy" id="5932"/>
    <lineage>
        <taxon>Eukaryota</taxon>
        <taxon>Sar</taxon>
        <taxon>Alveolata</taxon>
        <taxon>Ciliophora</taxon>
        <taxon>Intramacronucleata</taxon>
        <taxon>Oligohymenophorea</taxon>
        <taxon>Hymenostomatida</taxon>
        <taxon>Ophryoglenina</taxon>
        <taxon>Ichthyophthirius</taxon>
    </lineage>
</organism>
<keyword evidence="5" id="KW-0375">Hydrogen ion transport</keyword>
<dbReference type="Proteomes" id="UP000008983">
    <property type="component" value="Unassembled WGS sequence"/>
</dbReference>
<dbReference type="InterPro" id="IPR008689">
    <property type="entry name" value="ATP_synth_F0_dsu_mt"/>
</dbReference>
<evidence type="ECO:0000313" key="11">
    <source>
        <dbReference type="Proteomes" id="UP000008983"/>
    </source>
</evidence>
<evidence type="ECO:0000256" key="9">
    <source>
        <dbReference type="ARBA" id="ARBA00023136"/>
    </source>
</evidence>
<protein>
    <recommendedName>
        <fullName evidence="12">ATP synthase subunit d, mitochondrial</fullName>
    </recommendedName>
</protein>
<keyword evidence="6" id="KW-0999">Mitochondrion inner membrane</keyword>
<dbReference type="GO" id="GO:0045259">
    <property type="term" value="C:proton-transporting ATP synthase complex"/>
    <property type="evidence" value="ECO:0007669"/>
    <property type="project" value="UniProtKB-KW"/>
</dbReference>
<comment type="subcellular location">
    <subcellularLocation>
        <location evidence="1">Mitochondrion inner membrane</location>
    </subcellularLocation>
</comment>
<accession>G0QWF1</accession>
<comment type="similarity">
    <text evidence="2">Belongs to the ATPase d subunit family.</text>
</comment>
<name>G0QWF1_ICHMU</name>
<dbReference type="OMA" id="YWREQIT"/>
<dbReference type="AlphaFoldDB" id="G0QWF1"/>
<dbReference type="OrthoDB" id="282788at2759"/>
<reference evidence="10 11" key="1">
    <citation type="submission" date="2011-07" db="EMBL/GenBank/DDBJ databases">
        <authorList>
            <person name="Coyne R."/>
            <person name="Brami D."/>
            <person name="Johnson J."/>
            <person name="Hostetler J."/>
            <person name="Hannick L."/>
            <person name="Clark T."/>
            <person name="Cassidy-Hanley D."/>
            <person name="Inman J."/>
        </authorList>
    </citation>
    <scope>NUCLEOTIDE SEQUENCE [LARGE SCALE GENOMIC DNA]</scope>
    <source>
        <strain evidence="10 11">G5</strain>
    </source>
</reference>
<dbReference type="STRING" id="857967.G0QWF1"/>